<dbReference type="Proteomes" id="UP001156905">
    <property type="component" value="Unassembled WGS sequence"/>
</dbReference>
<dbReference type="InterPro" id="IPR050300">
    <property type="entry name" value="GDXG_lipolytic_enzyme"/>
</dbReference>
<dbReference type="PANTHER" id="PTHR48081">
    <property type="entry name" value="AB HYDROLASE SUPERFAMILY PROTEIN C4A8.06C"/>
    <property type="match status" value="1"/>
</dbReference>
<dbReference type="Pfam" id="PF07859">
    <property type="entry name" value="Abhydrolase_3"/>
    <property type="match status" value="1"/>
</dbReference>
<proteinExistence type="inferred from homology"/>
<organism evidence="4 5">
    <name type="scientific">Bradyrhizobium iriomotense</name>
    <dbReference type="NCBI Taxonomy" id="441950"/>
    <lineage>
        <taxon>Bacteria</taxon>
        <taxon>Pseudomonadati</taxon>
        <taxon>Pseudomonadota</taxon>
        <taxon>Alphaproteobacteria</taxon>
        <taxon>Hyphomicrobiales</taxon>
        <taxon>Nitrobacteraceae</taxon>
        <taxon>Bradyrhizobium</taxon>
    </lineage>
</organism>
<evidence type="ECO:0000256" key="1">
    <source>
        <dbReference type="ARBA" id="ARBA00010515"/>
    </source>
</evidence>
<gene>
    <name evidence="4" type="ORF">GCM10007857_42880</name>
</gene>
<comment type="similarity">
    <text evidence="1">Belongs to the 'GDXG' lipolytic enzyme family.</text>
</comment>
<keyword evidence="5" id="KW-1185">Reference proteome</keyword>
<dbReference type="SUPFAM" id="SSF53474">
    <property type="entry name" value="alpha/beta-Hydrolases"/>
    <property type="match status" value="1"/>
</dbReference>
<dbReference type="InterPro" id="IPR029058">
    <property type="entry name" value="AB_hydrolase_fold"/>
</dbReference>
<evidence type="ECO:0000256" key="2">
    <source>
        <dbReference type="ARBA" id="ARBA00022801"/>
    </source>
</evidence>
<accession>A0ABQ6AZF3</accession>
<dbReference type="PANTHER" id="PTHR48081:SF30">
    <property type="entry name" value="ACETYL-HYDROLASE LIPR-RELATED"/>
    <property type="match status" value="1"/>
</dbReference>
<evidence type="ECO:0000259" key="3">
    <source>
        <dbReference type="Pfam" id="PF07859"/>
    </source>
</evidence>
<sequence length="376" mass="40948">MTRAGLLCAIGCAVTALFALYGGRELSRTYGAEQNPGLLVHDDGGVDVHAFHLPYSALVSDEAKRDFVRRERSMGRVYGLVTPGMPESKFGELWDKEVWIPLLKEIRRTFPVNIEPEMIGGVQTDVVQPVQGVSDANRQRVLINLHGGGFSYGARYDGQIESTPIASIGRIKVITVDYREAPEFHFPAASEDVAKVYAELLKTYRPENIGIYGCSAGGSLTAQSVAWFQTHGLPKPGAIGIFGSGGSLSSKPGDSDHLNALARPSALGYQAKVKHTYFEGTDLDDPMVSPVNHPELLKEFPPTIFMTGTRDAAMSSAITTHIHLVEAGVDARLFVLEGATHCSFAQYIFSTDVPEQHEAWNIIVKFFDGHLGKQSK</sequence>
<evidence type="ECO:0000313" key="4">
    <source>
        <dbReference type="EMBL" id="GLR87577.1"/>
    </source>
</evidence>
<evidence type="ECO:0000313" key="5">
    <source>
        <dbReference type="Proteomes" id="UP001156905"/>
    </source>
</evidence>
<dbReference type="EMBL" id="BSOW01000015">
    <property type="protein sequence ID" value="GLR87577.1"/>
    <property type="molecule type" value="Genomic_DNA"/>
</dbReference>
<protein>
    <recommendedName>
        <fullName evidence="3">Alpha/beta hydrolase fold-3 domain-containing protein</fullName>
    </recommendedName>
</protein>
<comment type="caution">
    <text evidence="4">The sequence shown here is derived from an EMBL/GenBank/DDBJ whole genome shotgun (WGS) entry which is preliminary data.</text>
</comment>
<dbReference type="Gene3D" id="3.40.50.1820">
    <property type="entry name" value="alpha/beta hydrolase"/>
    <property type="match status" value="1"/>
</dbReference>
<reference evidence="5" key="1">
    <citation type="journal article" date="2019" name="Int. J. Syst. Evol. Microbiol.">
        <title>The Global Catalogue of Microorganisms (GCM) 10K type strain sequencing project: providing services to taxonomists for standard genome sequencing and annotation.</title>
        <authorList>
            <consortium name="The Broad Institute Genomics Platform"/>
            <consortium name="The Broad Institute Genome Sequencing Center for Infectious Disease"/>
            <person name="Wu L."/>
            <person name="Ma J."/>
        </authorList>
    </citation>
    <scope>NUCLEOTIDE SEQUENCE [LARGE SCALE GENOMIC DNA]</scope>
    <source>
        <strain evidence="5">NBRC 102520</strain>
    </source>
</reference>
<feature type="domain" description="Alpha/beta hydrolase fold-3" evidence="3">
    <location>
        <begin position="142"/>
        <end position="343"/>
    </location>
</feature>
<name>A0ABQ6AZF3_9BRAD</name>
<keyword evidence="2" id="KW-0378">Hydrolase</keyword>
<dbReference type="InterPro" id="IPR013094">
    <property type="entry name" value="AB_hydrolase_3"/>
</dbReference>